<reference evidence="2 3" key="1">
    <citation type="submission" date="2016-10" db="EMBL/GenBank/DDBJ databases">
        <authorList>
            <person name="de Groot N.N."/>
        </authorList>
    </citation>
    <scope>NUCLEOTIDE SEQUENCE [LARGE SCALE GENOMIC DNA]</scope>
    <source>
        <strain evidence="2 3">DSM 19033</strain>
    </source>
</reference>
<feature type="region of interest" description="Disordered" evidence="1">
    <location>
        <begin position="1"/>
        <end position="44"/>
    </location>
</feature>
<accession>A0A1H4CFZ7</accession>
<feature type="compositionally biased region" description="Basic and acidic residues" evidence="1">
    <location>
        <begin position="1"/>
        <end position="20"/>
    </location>
</feature>
<dbReference type="STRING" id="425514.SAMN05443550_10436"/>
<name>A0A1H4CFZ7_9SPHI</name>
<evidence type="ECO:0000256" key="1">
    <source>
        <dbReference type="SAM" id="MobiDB-lite"/>
    </source>
</evidence>
<sequence>MVTPEEQDKSYEKSAGKDAVRQPVNGMSSNGHDARSITPEGDSLRLGHQDVARLGYGAMQLEQYKAIQLKLLLFSNGH</sequence>
<evidence type="ECO:0000313" key="3">
    <source>
        <dbReference type="Proteomes" id="UP000198850"/>
    </source>
</evidence>
<dbReference type="AlphaFoldDB" id="A0A1H4CFZ7"/>
<dbReference type="EMBL" id="FNRA01000004">
    <property type="protein sequence ID" value="SEA59243.1"/>
    <property type="molecule type" value="Genomic_DNA"/>
</dbReference>
<proteinExistence type="predicted"/>
<dbReference type="Proteomes" id="UP000198850">
    <property type="component" value="Unassembled WGS sequence"/>
</dbReference>
<dbReference type="RefSeq" id="WP_217631543.1">
    <property type="nucleotide sequence ID" value="NZ_FNRA01000004.1"/>
</dbReference>
<organism evidence="2 3">
    <name type="scientific">Pedobacter hartonius</name>
    <dbReference type="NCBI Taxonomy" id="425514"/>
    <lineage>
        <taxon>Bacteria</taxon>
        <taxon>Pseudomonadati</taxon>
        <taxon>Bacteroidota</taxon>
        <taxon>Sphingobacteriia</taxon>
        <taxon>Sphingobacteriales</taxon>
        <taxon>Sphingobacteriaceae</taxon>
        <taxon>Pedobacter</taxon>
    </lineage>
</organism>
<keyword evidence="3" id="KW-1185">Reference proteome</keyword>
<evidence type="ECO:0000313" key="2">
    <source>
        <dbReference type="EMBL" id="SEA59243.1"/>
    </source>
</evidence>
<gene>
    <name evidence="2" type="ORF">SAMN05443550_10436</name>
</gene>
<protein>
    <submittedName>
        <fullName evidence="2">Uncharacterized protein</fullName>
    </submittedName>
</protein>